<sequence length="326" mass="36162">MDSSPDLSMKLRRGSSDSRDSFYMGFAQGIDSDIEEVTTIQNIPPPPLFPAQEEPPIDLPLPPPVAVESELPELSETQESSEQEKEEQEKQSDEHPQVELVEKVIEIEEIKEQEALPEPEQVTEDNEEVIMPEIHQIVEEIPPPLPTTFIPTSSIQIDDDEDETNTSATVIPIKSKPPSSSSSSISSAENELIIDEQIKPQQIQSPPRVAFTSSPARPLETDFALSRSPPSKKSSHSSRKSQSSSSLSLKSPISQKSLTKSPPKHLDLNRNELRQQRQLDSDSIESINAIDCKIDDDNRDDSSPTDSMPPIPTPPPLEPLTLLEKR</sequence>
<proteinExistence type="predicted"/>
<comment type="caution">
    <text evidence="2">The sequence shown here is derived from an EMBL/GenBank/DDBJ whole genome shotgun (WGS) entry which is preliminary data.</text>
</comment>
<dbReference type="AlphaFoldDB" id="A0A9J6CNC1"/>
<feature type="region of interest" description="Disordered" evidence="1">
    <location>
        <begin position="1"/>
        <end position="100"/>
    </location>
</feature>
<dbReference type="OrthoDB" id="8119384at2759"/>
<keyword evidence="3" id="KW-1185">Reference proteome</keyword>
<feature type="compositionally biased region" description="Pro residues" evidence="1">
    <location>
        <begin position="307"/>
        <end position="318"/>
    </location>
</feature>
<feature type="compositionally biased region" description="Basic and acidic residues" evidence="1">
    <location>
        <begin position="292"/>
        <end position="302"/>
    </location>
</feature>
<evidence type="ECO:0000256" key="1">
    <source>
        <dbReference type="SAM" id="MobiDB-lite"/>
    </source>
</evidence>
<accession>A0A9J6CNC1</accession>
<dbReference type="EMBL" id="JADBJN010000001">
    <property type="protein sequence ID" value="KAG5683110.1"/>
    <property type="molecule type" value="Genomic_DNA"/>
</dbReference>
<feature type="compositionally biased region" description="Low complexity" evidence="1">
    <location>
        <begin position="240"/>
        <end position="258"/>
    </location>
</feature>
<feature type="compositionally biased region" description="Low complexity" evidence="1">
    <location>
        <begin position="171"/>
        <end position="187"/>
    </location>
</feature>
<feature type="compositionally biased region" description="Low complexity" evidence="1">
    <location>
        <begin position="68"/>
        <end position="78"/>
    </location>
</feature>
<name>A0A9J6CNC1_POLVA</name>
<evidence type="ECO:0000313" key="2">
    <source>
        <dbReference type="EMBL" id="KAG5683110.1"/>
    </source>
</evidence>
<feature type="compositionally biased region" description="Polar residues" evidence="1">
    <location>
        <begin position="199"/>
        <end position="215"/>
    </location>
</feature>
<evidence type="ECO:0000313" key="3">
    <source>
        <dbReference type="Proteomes" id="UP001107558"/>
    </source>
</evidence>
<organism evidence="2 3">
    <name type="scientific">Polypedilum vanderplanki</name>
    <name type="common">Sleeping chironomid midge</name>
    <dbReference type="NCBI Taxonomy" id="319348"/>
    <lineage>
        <taxon>Eukaryota</taxon>
        <taxon>Metazoa</taxon>
        <taxon>Ecdysozoa</taxon>
        <taxon>Arthropoda</taxon>
        <taxon>Hexapoda</taxon>
        <taxon>Insecta</taxon>
        <taxon>Pterygota</taxon>
        <taxon>Neoptera</taxon>
        <taxon>Endopterygota</taxon>
        <taxon>Diptera</taxon>
        <taxon>Nematocera</taxon>
        <taxon>Chironomoidea</taxon>
        <taxon>Chironomidae</taxon>
        <taxon>Chironominae</taxon>
        <taxon>Polypedilum</taxon>
        <taxon>Polypedilum</taxon>
    </lineage>
</organism>
<feature type="compositionally biased region" description="Basic and acidic residues" evidence="1">
    <location>
        <begin position="264"/>
        <end position="280"/>
    </location>
</feature>
<dbReference type="Proteomes" id="UP001107558">
    <property type="component" value="Chromosome 1"/>
</dbReference>
<protein>
    <submittedName>
        <fullName evidence="2">Uncharacterized protein</fullName>
    </submittedName>
</protein>
<reference evidence="2" key="1">
    <citation type="submission" date="2021-03" db="EMBL/GenBank/DDBJ databases">
        <title>Chromosome level genome of the anhydrobiotic midge Polypedilum vanderplanki.</title>
        <authorList>
            <person name="Yoshida Y."/>
            <person name="Kikawada T."/>
            <person name="Gusev O."/>
        </authorList>
    </citation>
    <scope>NUCLEOTIDE SEQUENCE</scope>
    <source>
        <strain evidence="2">NIAS01</strain>
        <tissue evidence="2">Whole body or cell culture</tissue>
    </source>
</reference>
<gene>
    <name evidence="2" type="ORF">PVAND_012412</name>
</gene>
<feature type="region of interest" description="Disordered" evidence="1">
    <location>
        <begin position="139"/>
        <end position="326"/>
    </location>
</feature>
<feature type="compositionally biased region" description="Basic and acidic residues" evidence="1">
    <location>
        <begin position="87"/>
        <end position="100"/>
    </location>
</feature>